<dbReference type="PANTHER" id="PTHR32322:SF2">
    <property type="entry name" value="EAMA DOMAIN-CONTAINING PROTEIN"/>
    <property type="match status" value="1"/>
</dbReference>
<dbReference type="InterPro" id="IPR050638">
    <property type="entry name" value="AA-Vitamin_Transporters"/>
</dbReference>
<feature type="transmembrane region" description="Helical" evidence="6">
    <location>
        <begin position="12"/>
        <end position="32"/>
    </location>
</feature>
<evidence type="ECO:0000256" key="6">
    <source>
        <dbReference type="SAM" id="Phobius"/>
    </source>
</evidence>
<feature type="domain" description="EamA" evidence="7">
    <location>
        <begin position="161"/>
        <end position="295"/>
    </location>
</feature>
<dbReference type="AlphaFoldDB" id="A0A562NSY4"/>
<proteinExistence type="inferred from homology"/>
<evidence type="ECO:0000256" key="2">
    <source>
        <dbReference type="ARBA" id="ARBA00007362"/>
    </source>
</evidence>
<dbReference type="GO" id="GO:0016020">
    <property type="term" value="C:membrane"/>
    <property type="evidence" value="ECO:0007669"/>
    <property type="project" value="UniProtKB-SubCell"/>
</dbReference>
<name>A0A562NSY4_9RHOB</name>
<comment type="caution">
    <text evidence="8">The sequence shown here is derived from an EMBL/GenBank/DDBJ whole genome shotgun (WGS) entry which is preliminary data.</text>
</comment>
<accession>A0A562NSY4</accession>
<dbReference type="InterPro" id="IPR000620">
    <property type="entry name" value="EamA_dom"/>
</dbReference>
<keyword evidence="3 6" id="KW-0812">Transmembrane</keyword>
<feature type="transmembrane region" description="Helical" evidence="6">
    <location>
        <begin position="279"/>
        <end position="296"/>
    </location>
</feature>
<keyword evidence="9" id="KW-1185">Reference proteome</keyword>
<dbReference type="EMBL" id="VLKU01000004">
    <property type="protein sequence ID" value="TWI35243.1"/>
    <property type="molecule type" value="Genomic_DNA"/>
</dbReference>
<feature type="transmembrane region" description="Helical" evidence="6">
    <location>
        <begin position="220"/>
        <end position="245"/>
    </location>
</feature>
<dbReference type="Proteomes" id="UP000316225">
    <property type="component" value="Unassembled WGS sequence"/>
</dbReference>
<sequence length="299" mass="31064">MNPPPVAAPSQVISPQSIAAMLLLALLWGLSIPVTKLGLETTPPMLLTALRYAIAVPLFLVLLPGRGRLPRSALPQVALLGILGIGIGQVSQTLGIVGTSASTGTVISAMIPVFVVIFAAWRLRQRVTGWQRLGIALAFAGIAAVAMGQGGEGAARTTLQGAVLVLLSAVTISLYYVWSIEIAARHGTVAVVVWSTMAGFIAMLPWAVAEARRVPFDLTFEAFAAAAYLGLVVTVAGLFLWLWILRTVPARIAASVQFLQPLVGIAASALAFGDPMGPMFLLGGALVLAGVGLTVMRAP</sequence>
<dbReference type="RefSeq" id="WP_199756528.1">
    <property type="nucleotide sequence ID" value="NZ_VLKU01000004.1"/>
</dbReference>
<dbReference type="SUPFAM" id="SSF103481">
    <property type="entry name" value="Multidrug resistance efflux transporter EmrE"/>
    <property type="match status" value="2"/>
</dbReference>
<feature type="transmembrane region" description="Helical" evidence="6">
    <location>
        <begin position="103"/>
        <end position="121"/>
    </location>
</feature>
<feature type="transmembrane region" description="Helical" evidence="6">
    <location>
        <begin position="252"/>
        <end position="273"/>
    </location>
</feature>
<feature type="transmembrane region" description="Helical" evidence="6">
    <location>
        <begin position="44"/>
        <end position="65"/>
    </location>
</feature>
<evidence type="ECO:0000313" key="8">
    <source>
        <dbReference type="EMBL" id="TWI35243.1"/>
    </source>
</evidence>
<feature type="transmembrane region" description="Helical" evidence="6">
    <location>
        <begin position="189"/>
        <end position="208"/>
    </location>
</feature>
<gene>
    <name evidence="8" type="ORF">IQ24_01753</name>
</gene>
<keyword evidence="5 6" id="KW-0472">Membrane</keyword>
<evidence type="ECO:0000256" key="1">
    <source>
        <dbReference type="ARBA" id="ARBA00004141"/>
    </source>
</evidence>
<feature type="domain" description="EamA" evidence="7">
    <location>
        <begin position="18"/>
        <end position="145"/>
    </location>
</feature>
<comment type="subcellular location">
    <subcellularLocation>
        <location evidence="1">Membrane</location>
        <topology evidence="1">Multi-pass membrane protein</topology>
    </subcellularLocation>
</comment>
<feature type="transmembrane region" description="Helical" evidence="6">
    <location>
        <begin position="133"/>
        <end position="151"/>
    </location>
</feature>
<evidence type="ECO:0000256" key="3">
    <source>
        <dbReference type="ARBA" id="ARBA00022692"/>
    </source>
</evidence>
<evidence type="ECO:0000259" key="7">
    <source>
        <dbReference type="Pfam" id="PF00892"/>
    </source>
</evidence>
<keyword evidence="4 6" id="KW-1133">Transmembrane helix</keyword>
<dbReference type="InterPro" id="IPR037185">
    <property type="entry name" value="EmrE-like"/>
</dbReference>
<evidence type="ECO:0000256" key="4">
    <source>
        <dbReference type="ARBA" id="ARBA00022989"/>
    </source>
</evidence>
<evidence type="ECO:0000256" key="5">
    <source>
        <dbReference type="ARBA" id="ARBA00023136"/>
    </source>
</evidence>
<organism evidence="8 9">
    <name type="scientific">Paracoccus sulfuroxidans</name>
    <dbReference type="NCBI Taxonomy" id="384678"/>
    <lineage>
        <taxon>Bacteria</taxon>
        <taxon>Pseudomonadati</taxon>
        <taxon>Pseudomonadota</taxon>
        <taxon>Alphaproteobacteria</taxon>
        <taxon>Rhodobacterales</taxon>
        <taxon>Paracoccaceae</taxon>
        <taxon>Paracoccus</taxon>
    </lineage>
</organism>
<evidence type="ECO:0000313" key="9">
    <source>
        <dbReference type="Proteomes" id="UP000316225"/>
    </source>
</evidence>
<reference evidence="8 9" key="1">
    <citation type="journal article" date="2015" name="Stand. Genomic Sci.">
        <title>Genomic Encyclopedia of Bacterial and Archaeal Type Strains, Phase III: the genomes of soil and plant-associated and newly described type strains.</title>
        <authorList>
            <person name="Whitman W.B."/>
            <person name="Woyke T."/>
            <person name="Klenk H.P."/>
            <person name="Zhou Y."/>
            <person name="Lilburn T.G."/>
            <person name="Beck B.J."/>
            <person name="De Vos P."/>
            <person name="Vandamme P."/>
            <person name="Eisen J.A."/>
            <person name="Garrity G."/>
            <person name="Hugenholtz P."/>
            <person name="Kyrpides N.C."/>
        </authorList>
    </citation>
    <scope>NUCLEOTIDE SEQUENCE [LARGE SCALE GENOMIC DNA]</scope>
    <source>
        <strain evidence="8 9">CGMCC 1.5364</strain>
    </source>
</reference>
<protein>
    <submittedName>
        <fullName evidence="8">Threonine/homoserine efflux transporter RhtA</fullName>
    </submittedName>
</protein>
<feature type="transmembrane region" description="Helical" evidence="6">
    <location>
        <begin position="77"/>
        <end position="97"/>
    </location>
</feature>
<feature type="transmembrane region" description="Helical" evidence="6">
    <location>
        <begin position="157"/>
        <end position="177"/>
    </location>
</feature>
<comment type="similarity">
    <text evidence="2">Belongs to the EamA transporter family.</text>
</comment>
<dbReference type="PANTHER" id="PTHR32322">
    <property type="entry name" value="INNER MEMBRANE TRANSPORTER"/>
    <property type="match status" value="1"/>
</dbReference>
<dbReference type="Pfam" id="PF00892">
    <property type="entry name" value="EamA"/>
    <property type="match status" value="2"/>
</dbReference>